<sequence length="337" mass="38819">MYDYSLFYKRNGESSVYVVVYVDDVLLTGTDQEEIAQLKVFLHEQFKIKDLGQLHYFLGLEIMYKDDGVIISQRKFVLDLLKEYNCLDYKPCSSPLDPTIKLKAREGTIPQDPTYYRKQVGKLNFLTNTRLDIAYSVQHLSQFIQEPREPNLKAAFHLLRYLRNDPTLGIFMSNNGDHTVKAYCDFDWAACPDSRRSITGYLVLLGNNPISWKSKKQETISLSFAEAEYRALRKVVWELVWLSRLFEELNVPFSLPISVFCDIQSALHIAKNPVFHERTKHIEVDCHFVRGQLQAGLISLYHIRTDNQLVDVLTKSLTGIKHSATLGKLAVFTTPPT</sequence>
<evidence type="ECO:0000259" key="1">
    <source>
        <dbReference type="Pfam" id="PF07727"/>
    </source>
</evidence>
<dbReference type="SUPFAM" id="SSF56672">
    <property type="entry name" value="DNA/RNA polymerases"/>
    <property type="match status" value="1"/>
</dbReference>
<feature type="domain" description="Reverse transcriptase Ty1/copia-type" evidence="1">
    <location>
        <begin position="5"/>
        <end position="96"/>
    </location>
</feature>
<dbReference type="STRING" id="4097.A0A1S3Z0E5"/>
<dbReference type="PANTHER" id="PTHR11439:SF469">
    <property type="entry name" value="REVERSE TRANSCRIPTASE TY1_COPIA-TYPE DOMAIN-CONTAINING PROTEIN"/>
    <property type="match status" value="1"/>
</dbReference>
<evidence type="ECO:0000313" key="2">
    <source>
        <dbReference type="RefSeq" id="XP_016457830.1"/>
    </source>
</evidence>
<dbReference type="KEGG" id="nta:107781608"/>
<dbReference type="Pfam" id="PF07727">
    <property type="entry name" value="RVT_2"/>
    <property type="match status" value="1"/>
</dbReference>
<dbReference type="RefSeq" id="XP_016457830.1">
    <property type="nucleotide sequence ID" value="XM_016602344.1"/>
</dbReference>
<organism evidence="2">
    <name type="scientific">Nicotiana tabacum</name>
    <name type="common">Common tobacco</name>
    <dbReference type="NCBI Taxonomy" id="4097"/>
    <lineage>
        <taxon>Eukaryota</taxon>
        <taxon>Viridiplantae</taxon>
        <taxon>Streptophyta</taxon>
        <taxon>Embryophyta</taxon>
        <taxon>Tracheophyta</taxon>
        <taxon>Spermatophyta</taxon>
        <taxon>Magnoliopsida</taxon>
        <taxon>eudicotyledons</taxon>
        <taxon>Gunneridae</taxon>
        <taxon>Pentapetalae</taxon>
        <taxon>asterids</taxon>
        <taxon>lamiids</taxon>
        <taxon>Solanales</taxon>
        <taxon>Solanaceae</taxon>
        <taxon>Nicotianoideae</taxon>
        <taxon>Nicotianeae</taxon>
        <taxon>Nicotiana</taxon>
    </lineage>
</organism>
<dbReference type="PaxDb" id="4097-A0A1S3Z0E5"/>
<dbReference type="AlphaFoldDB" id="A0A1S3Z0E5"/>
<accession>A0A1S3Z0E5</accession>
<gene>
    <name evidence="2" type="primary">LOC107781608</name>
</gene>
<protein>
    <submittedName>
        <fullName evidence="2">Uncharacterized mitochondrial protein AtMg00810-like</fullName>
    </submittedName>
</protein>
<proteinExistence type="predicted"/>
<dbReference type="OMA" id="YHIRTDN"/>
<dbReference type="OrthoDB" id="414945at2759"/>
<dbReference type="InterPro" id="IPR013103">
    <property type="entry name" value="RVT_2"/>
</dbReference>
<dbReference type="InterPro" id="IPR043502">
    <property type="entry name" value="DNA/RNA_pol_sf"/>
</dbReference>
<dbReference type="PANTHER" id="PTHR11439">
    <property type="entry name" value="GAG-POL-RELATED RETROTRANSPOSON"/>
    <property type="match status" value="1"/>
</dbReference>
<name>A0A1S3Z0E5_TOBAC</name>
<reference evidence="2" key="1">
    <citation type="submission" date="2025-08" db="UniProtKB">
        <authorList>
            <consortium name="RefSeq"/>
        </authorList>
    </citation>
    <scope>IDENTIFICATION</scope>
</reference>
<dbReference type="CDD" id="cd09272">
    <property type="entry name" value="RNase_HI_RT_Ty1"/>
    <property type="match status" value="1"/>
</dbReference>